<dbReference type="EMBL" id="BMKR01000013">
    <property type="protein sequence ID" value="GGF86800.1"/>
    <property type="molecule type" value="Genomic_DNA"/>
</dbReference>
<protein>
    <recommendedName>
        <fullName evidence="3">Formylglycine-generating enzyme family protein</fullName>
    </recommendedName>
</protein>
<gene>
    <name evidence="1" type="ORF">GCM10010912_35100</name>
</gene>
<dbReference type="AlphaFoldDB" id="A0A917FI99"/>
<dbReference type="Proteomes" id="UP000637643">
    <property type="component" value="Unassembled WGS sequence"/>
</dbReference>
<accession>A0A917FI99</accession>
<evidence type="ECO:0008006" key="3">
    <source>
        <dbReference type="Google" id="ProtNLM"/>
    </source>
</evidence>
<dbReference type="InterPro" id="IPR016187">
    <property type="entry name" value="CTDL_fold"/>
</dbReference>
<sequence length="212" mass="24594">MMDKKELQFNNWMKADPLSRKELLLSLEGYKGHDFKLKTVQTFNSNQKEFTTGIYELGGEEYLFVPGNRVVLGWDEANPVEEAVLAALQYEMDIAGIPMQAQEYLKEVCSPIREVEISPMLVERNVRLMNSYSTWVNYNEVIRDFDQQGFSMVTEDEWEYLCGAELGALFSLPMDSWIHKICSQESYFWNTPVAEQPNAYGLQNFKRESPLL</sequence>
<dbReference type="SUPFAM" id="SSF56436">
    <property type="entry name" value="C-type lectin-like"/>
    <property type="match status" value="1"/>
</dbReference>
<organism evidence="1 2">
    <name type="scientific">Paenibacillus albidus</name>
    <dbReference type="NCBI Taxonomy" id="2041023"/>
    <lineage>
        <taxon>Bacteria</taxon>
        <taxon>Bacillati</taxon>
        <taxon>Bacillota</taxon>
        <taxon>Bacilli</taxon>
        <taxon>Bacillales</taxon>
        <taxon>Paenibacillaceae</taxon>
        <taxon>Paenibacillus</taxon>
    </lineage>
</organism>
<name>A0A917FI99_9BACL</name>
<evidence type="ECO:0000313" key="2">
    <source>
        <dbReference type="Proteomes" id="UP000637643"/>
    </source>
</evidence>
<dbReference type="RefSeq" id="WP_189027054.1">
    <property type="nucleotide sequence ID" value="NZ_BMKR01000013.1"/>
</dbReference>
<reference evidence="1" key="1">
    <citation type="journal article" date="2014" name="Int. J. Syst. Evol. Microbiol.">
        <title>Complete genome sequence of Corynebacterium casei LMG S-19264T (=DSM 44701T), isolated from a smear-ripened cheese.</title>
        <authorList>
            <consortium name="US DOE Joint Genome Institute (JGI-PGF)"/>
            <person name="Walter F."/>
            <person name="Albersmeier A."/>
            <person name="Kalinowski J."/>
            <person name="Ruckert C."/>
        </authorList>
    </citation>
    <scope>NUCLEOTIDE SEQUENCE</scope>
    <source>
        <strain evidence="1">CGMCC 1.16134</strain>
    </source>
</reference>
<proteinExistence type="predicted"/>
<reference evidence="1" key="2">
    <citation type="submission" date="2020-09" db="EMBL/GenBank/DDBJ databases">
        <authorList>
            <person name="Sun Q."/>
            <person name="Zhou Y."/>
        </authorList>
    </citation>
    <scope>NUCLEOTIDE SEQUENCE</scope>
    <source>
        <strain evidence="1">CGMCC 1.16134</strain>
    </source>
</reference>
<evidence type="ECO:0000313" key="1">
    <source>
        <dbReference type="EMBL" id="GGF86800.1"/>
    </source>
</evidence>
<keyword evidence="2" id="KW-1185">Reference proteome</keyword>
<comment type="caution">
    <text evidence="1">The sequence shown here is derived from an EMBL/GenBank/DDBJ whole genome shotgun (WGS) entry which is preliminary data.</text>
</comment>